<protein>
    <submittedName>
        <fullName evidence="10">Prepilin peptidase</fullName>
        <ecNumber evidence="10">3.4.23.-</ecNumber>
    </submittedName>
</protein>
<feature type="transmembrane region" description="Helical" evidence="7">
    <location>
        <begin position="144"/>
        <end position="163"/>
    </location>
</feature>
<dbReference type="InterPro" id="IPR010627">
    <property type="entry name" value="Prepilin_pept_A24_N"/>
</dbReference>
<comment type="subcellular location">
    <subcellularLocation>
        <location evidence="1">Cell membrane</location>
        <topology evidence="1">Multi-pass membrane protein</topology>
    </subcellularLocation>
</comment>
<feature type="transmembrane region" description="Helical" evidence="7">
    <location>
        <begin position="117"/>
        <end position="137"/>
    </location>
</feature>
<keyword evidence="10" id="KW-0378">Hydrolase</keyword>
<feature type="transmembrane region" description="Helical" evidence="7">
    <location>
        <begin position="79"/>
        <end position="97"/>
    </location>
</feature>
<dbReference type="EC" id="3.4.23.-" evidence="10"/>
<feature type="transmembrane region" description="Helical" evidence="7">
    <location>
        <begin position="12"/>
        <end position="31"/>
    </location>
</feature>
<feature type="transmembrane region" description="Helical" evidence="7">
    <location>
        <begin position="175"/>
        <end position="194"/>
    </location>
</feature>
<evidence type="ECO:0000256" key="4">
    <source>
        <dbReference type="ARBA" id="ARBA00022692"/>
    </source>
</evidence>
<evidence type="ECO:0000259" key="9">
    <source>
        <dbReference type="Pfam" id="PF06750"/>
    </source>
</evidence>
<dbReference type="Pfam" id="PF06750">
    <property type="entry name" value="A24_N_bact"/>
    <property type="match status" value="1"/>
</dbReference>
<comment type="similarity">
    <text evidence="2">Belongs to the peptidase A24 family.</text>
</comment>
<evidence type="ECO:0000256" key="1">
    <source>
        <dbReference type="ARBA" id="ARBA00004651"/>
    </source>
</evidence>
<keyword evidence="5 7" id="KW-1133">Transmembrane helix</keyword>
<feature type="domain" description="Prepilin peptidase A24 N-terminal" evidence="9">
    <location>
        <begin position="17"/>
        <end position="99"/>
    </location>
</feature>
<keyword evidence="3" id="KW-1003">Cell membrane</keyword>
<evidence type="ECO:0000259" key="8">
    <source>
        <dbReference type="Pfam" id="PF01478"/>
    </source>
</evidence>
<dbReference type="RefSeq" id="WP_377166876.1">
    <property type="nucleotide sequence ID" value="NZ_JBHSMQ010000004.1"/>
</dbReference>
<dbReference type="Proteomes" id="UP001596052">
    <property type="component" value="Unassembled WGS sequence"/>
</dbReference>
<feature type="transmembrane region" description="Helical" evidence="7">
    <location>
        <begin position="337"/>
        <end position="367"/>
    </location>
</feature>
<gene>
    <name evidence="10" type="ORF">ACFQDI_12185</name>
</gene>
<keyword evidence="4 7" id="KW-0812">Transmembrane</keyword>
<dbReference type="Pfam" id="PF01478">
    <property type="entry name" value="Peptidase_A24"/>
    <property type="match status" value="1"/>
</dbReference>
<proteinExistence type="inferred from homology"/>
<reference evidence="11" key="1">
    <citation type="journal article" date="2019" name="Int. J. Syst. Evol. Microbiol.">
        <title>The Global Catalogue of Microorganisms (GCM) 10K type strain sequencing project: providing services to taxonomists for standard genome sequencing and annotation.</title>
        <authorList>
            <consortium name="The Broad Institute Genomics Platform"/>
            <consortium name="The Broad Institute Genome Sequencing Center for Infectious Disease"/>
            <person name="Wu L."/>
            <person name="Ma J."/>
        </authorList>
    </citation>
    <scope>NUCLEOTIDE SEQUENCE [LARGE SCALE GENOMIC DNA]</scope>
    <source>
        <strain evidence="11">CGMCC 4.1469</strain>
    </source>
</reference>
<evidence type="ECO:0000256" key="6">
    <source>
        <dbReference type="ARBA" id="ARBA00023136"/>
    </source>
</evidence>
<dbReference type="PANTHER" id="PTHR30487:SF0">
    <property type="entry name" value="PREPILIN LEADER PEPTIDASE_N-METHYLTRANSFERASE-RELATED"/>
    <property type="match status" value="1"/>
</dbReference>
<comment type="caution">
    <text evidence="10">The sequence shown here is derived from an EMBL/GenBank/DDBJ whole genome shotgun (WGS) entry which is preliminary data.</text>
</comment>
<feature type="domain" description="Prepilin type IV endopeptidase peptidase" evidence="8">
    <location>
        <begin position="326"/>
        <end position="367"/>
    </location>
</feature>
<dbReference type="InterPro" id="IPR000045">
    <property type="entry name" value="Prepilin_IV_endopep_pep"/>
</dbReference>
<feature type="transmembrane region" description="Helical" evidence="7">
    <location>
        <begin position="387"/>
        <end position="407"/>
    </location>
</feature>
<dbReference type="EMBL" id="JBHSMQ010000004">
    <property type="protein sequence ID" value="MFC5455617.1"/>
    <property type="molecule type" value="Genomic_DNA"/>
</dbReference>
<keyword evidence="11" id="KW-1185">Reference proteome</keyword>
<evidence type="ECO:0000256" key="3">
    <source>
        <dbReference type="ARBA" id="ARBA00022475"/>
    </source>
</evidence>
<evidence type="ECO:0000313" key="10">
    <source>
        <dbReference type="EMBL" id="MFC5455617.1"/>
    </source>
</evidence>
<evidence type="ECO:0000256" key="5">
    <source>
        <dbReference type="ARBA" id="ARBA00022989"/>
    </source>
</evidence>
<organism evidence="10 11">
    <name type="scientific">Prosthecobacter fluviatilis</name>
    <dbReference type="NCBI Taxonomy" id="445931"/>
    <lineage>
        <taxon>Bacteria</taxon>
        <taxon>Pseudomonadati</taxon>
        <taxon>Verrucomicrobiota</taxon>
        <taxon>Verrucomicrobiia</taxon>
        <taxon>Verrucomicrobiales</taxon>
        <taxon>Verrucomicrobiaceae</taxon>
        <taxon>Prosthecobacter</taxon>
    </lineage>
</organism>
<accession>A0ABW0KSQ4</accession>
<dbReference type="InterPro" id="IPR050882">
    <property type="entry name" value="Prepilin_peptidase/N-MTase"/>
</dbReference>
<dbReference type="GO" id="GO:0016787">
    <property type="term" value="F:hydrolase activity"/>
    <property type="evidence" value="ECO:0007669"/>
    <property type="project" value="UniProtKB-KW"/>
</dbReference>
<evidence type="ECO:0000256" key="7">
    <source>
        <dbReference type="SAM" id="Phobius"/>
    </source>
</evidence>
<evidence type="ECO:0000256" key="2">
    <source>
        <dbReference type="ARBA" id="ARBA00005801"/>
    </source>
</evidence>
<evidence type="ECO:0000313" key="11">
    <source>
        <dbReference type="Proteomes" id="UP001596052"/>
    </source>
</evidence>
<sequence length="413" mass="45833">MRFQILNTLLHLLAFYMGAGIGSFLNVVIYRLPLGISVNNPRRSFCPSCKYQIPMWQNIPLLSWLLLRGKCANCGSGISIRYFLVELLTGMVFYLVFLKVSGEYAVGGDPWPKIQVWGPQVLCLWIFMSLLISGTFIDIDHFILPHSITIGGAVAGVLCSWWVPALMAETTHLRGLLVSLASAALGLGGLWIVVELGKLAFGKVNHRQKPSFLKSASPGMCKVAGKLMGSEWLDGPVKWSVVQEDEETPPVVSIGAKKMSWEDIYGYRDSDHMVVTCSELQVNDRSWRDVTAVMWMEKLLVKSEGGGEEFPLEGVKTLHGTVSQVVIPREAMGFGDVLFLMMIGSFCGWQAVLFTIFAASVIGTLFAMVPRFLGKAEWSAKIPFGPYLALGAVLWVFYGPQVVEWYVSKTMWR</sequence>
<keyword evidence="6 7" id="KW-0472">Membrane</keyword>
<dbReference type="PANTHER" id="PTHR30487">
    <property type="entry name" value="TYPE 4 PREPILIN-LIKE PROTEINS LEADER PEPTIDE-PROCESSING ENZYME"/>
    <property type="match status" value="1"/>
</dbReference>
<name>A0ABW0KSQ4_9BACT</name>